<evidence type="ECO:0000256" key="7">
    <source>
        <dbReference type="ARBA" id="ARBA00022840"/>
    </source>
</evidence>
<dbReference type="InterPro" id="IPR003593">
    <property type="entry name" value="AAA+_ATPase"/>
</dbReference>
<dbReference type="Gene3D" id="1.20.1560.10">
    <property type="entry name" value="ABC transporter type 1, transmembrane domain"/>
    <property type="match status" value="1"/>
</dbReference>
<dbReference type="RefSeq" id="WP_174904702.1">
    <property type="nucleotide sequence ID" value="NZ_CABVPL010000005.1"/>
</dbReference>
<dbReference type="InterPro" id="IPR011006">
    <property type="entry name" value="CheY-like_superfamily"/>
</dbReference>
<dbReference type="CDD" id="cd18582">
    <property type="entry name" value="ABC_6TM_ATM1_ABCB7"/>
    <property type="match status" value="1"/>
</dbReference>
<feature type="transmembrane region" description="Helical" evidence="12">
    <location>
        <begin position="97"/>
        <end position="117"/>
    </location>
</feature>
<dbReference type="SUPFAM" id="SSF90123">
    <property type="entry name" value="ABC transporter transmembrane region"/>
    <property type="match status" value="1"/>
</dbReference>
<feature type="transmembrane region" description="Helical" evidence="12">
    <location>
        <begin position="206"/>
        <end position="225"/>
    </location>
</feature>
<evidence type="ECO:0000256" key="10">
    <source>
        <dbReference type="PROSITE-ProRule" id="PRU00169"/>
    </source>
</evidence>
<sequence>MTTGTDDPTRGERDDRDDREARGDRARHAAGAARAAPRDDPKRGLRRRIAGELWRAIWRYRARVLAAIALLILAKAAAVSVPLLLKDIVDGLGRAAGQPIALPVLLLFAYAVVRFAANALNEVRDMTFVQVTQRTVATFTVRTFGHLHRLGARFHSQRETGAVVRDLEKGTAGIGYLLGVAVFTIVPTAIEIGSVLMIMIGKYGGGFTAIILITFAVYAAYTVVFTRRRMRYQRRVNALEAESNSRVVDSLLNVDTVKYFAREDVERDRLDRVLDEWRDAGVDNQYALSTLHIGQSACIGAGIAAVMLLAGQYVARGTMTVGDLVLINAYIIQISLPLNALGFVFREANDAMTNVERLFALLDARGKPGEDGDAPGAQPLVVRGGAIEFEHVDFGYEPSRQILWDVSFRIEPGQSVAVVGGSGSGKSTLARLLFRLYQPDAGTIRIDGQDLRLVTERSLREALGIVPQDTILFNDTLAYNIAYGRRDATRADVVAAARGAQLDAFIERLPDAYDTRVGERGVRLSGGERQRVAIARALLKAPPIVVFDEATSALDTRSERAIQQELMRVAQHRTSLIIAHRLSTIVDADRILVMEYGRLVEQGTHDELLASNGVYAQMWALQAKQRELERTEAKFARQPVRINPLVAQVLDSLAEAAAARGVPVFRQLSDEDLVVKADPAALRRFIWELCRGGIDVSGGGQVEVRTARHDPDARITITCAGVEAPELSLVDLELLQRAIEEAGGYILRERDDVGVTLHLSLPVCAVAPASMQLPGAGAPGSDAGATSADAKPPLDGLRIACVDDHDEAREALTALLKVAGADVQAFASGQALLDDLWRRRRVDWPTLLVCDIDLGDDEEDGYAVMRRVRQLDADRPRDGRAPLEALALSGHARDRDRTRAVEAGFHAYLTKPAVAADLIAALRALAFSSGEIHAEPSEPDDPRSRDRAPRR</sequence>
<feature type="domain" description="ABC transmembrane type-1" evidence="15">
    <location>
        <begin position="65"/>
        <end position="350"/>
    </location>
</feature>
<reference evidence="16 17" key="1">
    <citation type="submission" date="2019-09" db="EMBL/GenBank/DDBJ databases">
        <authorList>
            <person name="Depoorter E."/>
        </authorList>
    </citation>
    <scope>NUCLEOTIDE SEQUENCE [LARGE SCALE GENOMIC DNA]</scope>
    <source>
        <strain evidence="16">LMG 24064</strain>
    </source>
</reference>
<evidence type="ECO:0000256" key="2">
    <source>
        <dbReference type="ARBA" id="ARBA00022448"/>
    </source>
</evidence>
<keyword evidence="10" id="KW-0597">Phosphoprotein</keyword>
<dbReference type="InterPro" id="IPR003439">
    <property type="entry name" value="ABC_transporter-like_ATP-bd"/>
</dbReference>
<protein>
    <submittedName>
        <fullName evidence="16">ABC transporter ATP-binding protein</fullName>
    </submittedName>
</protein>
<dbReference type="GO" id="GO:0005524">
    <property type="term" value="F:ATP binding"/>
    <property type="evidence" value="ECO:0007669"/>
    <property type="project" value="UniProtKB-KW"/>
</dbReference>
<dbReference type="GO" id="GO:0140359">
    <property type="term" value="F:ABC-type transporter activity"/>
    <property type="evidence" value="ECO:0007669"/>
    <property type="project" value="InterPro"/>
</dbReference>
<feature type="compositionally biased region" description="Basic and acidic residues" evidence="11">
    <location>
        <begin position="932"/>
        <end position="951"/>
    </location>
</feature>
<dbReference type="InterPro" id="IPR039421">
    <property type="entry name" value="Type_1_exporter"/>
</dbReference>
<gene>
    <name evidence="16" type="ORF">BLA24064_01008</name>
</gene>
<keyword evidence="3" id="KW-1003">Cell membrane</keyword>
<feature type="transmembrane region" description="Helical" evidence="12">
    <location>
        <begin position="297"/>
        <end position="315"/>
    </location>
</feature>
<dbReference type="GO" id="GO:0000160">
    <property type="term" value="P:phosphorelay signal transduction system"/>
    <property type="evidence" value="ECO:0007669"/>
    <property type="project" value="InterPro"/>
</dbReference>
<evidence type="ECO:0000256" key="12">
    <source>
        <dbReference type="SAM" id="Phobius"/>
    </source>
</evidence>
<evidence type="ECO:0000313" key="16">
    <source>
        <dbReference type="EMBL" id="VWB24863.1"/>
    </source>
</evidence>
<dbReference type="InterPro" id="IPR036890">
    <property type="entry name" value="HATPase_C_sf"/>
</dbReference>
<feature type="transmembrane region" description="Helical" evidence="12">
    <location>
        <begin position="174"/>
        <end position="200"/>
    </location>
</feature>
<feature type="modified residue" description="4-aspartylphosphate" evidence="10">
    <location>
        <position position="851"/>
    </location>
</feature>
<evidence type="ECO:0000259" key="14">
    <source>
        <dbReference type="PROSITE" id="PS50893"/>
    </source>
</evidence>
<dbReference type="InterPro" id="IPR011527">
    <property type="entry name" value="ABC1_TM_dom"/>
</dbReference>
<feature type="transmembrane region" description="Helical" evidence="12">
    <location>
        <begin position="64"/>
        <end position="85"/>
    </location>
</feature>
<dbReference type="GO" id="GO:0016887">
    <property type="term" value="F:ATP hydrolysis activity"/>
    <property type="evidence" value="ECO:0007669"/>
    <property type="project" value="InterPro"/>
</dbReference>
<evidence type="ECO:0000313" key="17">
    <source>
        <dbReference type="Proteomes" id="UP000494222"/>
    </source>
</evidence>
<dbReference type="PANTHER" id="PTHR24221">
    <property type="entry name" value="ATP-BINDING CASSETTE SUB-FAMILY B"/>
    <property type="match status" value="1"/>
</dbReference>
<dbReference type="InterPro" id="IPR027417">
    <property type="entry name" value="P-loop_NTPase"/>
</dbReference>
<dbReference type="PROSITE" id="PS50110">
    <property type="entry name" value="RESPONSE_REGULATORY"/>
    <property type="match status" value="1"/>
</dbReference>
<dbReference type="FunFam" id="3.40.50.300:FF:000287">
    <property type="entry name" value="Multidrug ABC transporter ATP-binding protein"/>
    <property type="match status" value="1"/>
</dbReference>
<dbReference type="InterPro" id="IPR017871">
    <property type="entry name" value="ABC_transporter-like_CS"/>
</dbReference>
<keyword evidence="5 12" id="KW-0812">Transmembrane</keyword>
<evidence type="ECO:0000256" key="4">
    <source>
        <dbReference type="ARBA" id="ARBA00022519"/>
    </source>
</evidence>
<evidence type="ECO:0000256" key="8">
    <source>
        <dbReference type="ARBA" id="ARBA00022989"/>
    </source>
</evidence>
<dbReference type="InterPro" id="IPR001789">
    <property type="entry name" value="Sig_transdc_resp-reg_receiver"/>
</dbReference>
<dbReference type="Proteomes" id="UP000494222">
    <property type="component" value="Unassembled WGS sequence"/>
</dbReference>
<dbReference type="PROSITE" id="PS50929">
    <property type="entry name" value="ABC_TM1F"/>
    <property type="match status" value="1"/>
</dbReference>
<accession>A0A6P2I5D8</accession>
<dbReference type="SMART" id="SM00448">
    <property type="entry name" value="REC"/>
    <property type="match status" value="1"/>
</dbReference>
<evidence type="ECO:0000259" key="13">
    <source>
        <dbReference type="PROSITE" id="PS50110"/>
    </source>
</evidence>
<evidence type="ECO:0000256" key="5">
    <source>
        <dbReference type="ARBA" id="ARBA00022692"/>
    </source>
</evidence>
<dbReference type="InterPro" id="IPR036640">
    <property type="entry name" value="ABC1_TM_sf"/>
</dbReference>
<keyword evidence="7 16" id="KW-0067">ATP-binding</keyword>
<dbReference type="SUPFAM" id="SSF52540">
    <property type="entry name" value="P-loop containing nucleoside triphosphate hydrolases"/>
    <property type="match status" value="1"/>
</dbReference>
<feature type="domain" description="Response regulatory" evidence="13">
    <location>
        <begin position="798"/>
        <end position="926"/>
    </location>
</feature>
<keyword evidence="8 12" id="KW-1133">Transmembrane helix</keyword>
<keyword evidence="2" id="KW-0813">Transport</keyword>
<dbReference type="Pfam" id="PF00664">
    <property type="entry name" value="ABC_membrane"/>
    <property type="match status" value="1"/>
</dbReference>
<evidence type="ECO:0000256" key="11">
    <source>
        <dbReference type="SAM" id="MobiDB-lite"/>
    </source>
</evidence>
<dbReference type="Pfam" id="PF00072">
    <property type="entry name" value="Response_reg"/>
    <property type="match status" value="1"/>
</dbReference>
<feature type="domain" description="ABC transporter" evidence="14">
    <location>
        <begin position="387"/>
        <end position="621"/>
    </location>
</feature>
<evidence type="ECO:0000256" key="6">
    <source>
        <dbReference type="ARBA" id="ARBA00022741"/>
    </source>
</evidence>
<dbReference type="Gene3D" id="3.40.50.300">
    <property type="entry name" value="P-loop containing nucleotide triphosphate hydrolases"/>
    <property type="match status" value="1"/>
</dbReference>
<feature type="compositionally biased region" description="Basic and acidic residues" evidence="11">
    <location>
        <begin position="7"/>
        <end position="27"/>
    </location>
</feature>
<organism evidence="16 17">
    <name type="scientific">Burkholderia latens</name>
    <dbReference type="NCBI Taxonomy" id="488446"/>
    <lineage>
        <taxon>Bacteria</taxon>
        <taxon>Pseudomonadati</taxon>
        <taxon>Pseudomonadota</taxon>
        <taxon>Betaproteobacteria</taxon>
        <taxon>Burkholderiales</taxon>
        <taxon>Burkholderiaceae</taxon>
        <taxon>Burkholderia</taxon>
        <taxon>Burkholderia cepacia complex</taxon>
    </lineage>
</organism>
<proteinExistence type="predicted"/>
<dbReference type="Pfam" id="PF00005">
    <property type="entry name" value="ABC_tran"/>
    <property type="match status" value="1"/>
</dbReference>
<keyword evidence="6" id="KW-0547">Nucleotide-binding</keyword>
<feature type="region of interest" description="Disordered" evidence="11">
    <location>
        <begin position="930"/>
        <end position="951"/>
    </location>
</feature>
<dbReference type="SUPFAM" id="SSF52172">
    <property type="entry name" value="CheY-like"/>
    <property type="match status" value="1"/>
</dbReference>
<dbReference type="GO" id="GO:0005886">
    <property type="term" value="C:plasma membrane"/>
    <property type="evidence" value="ECO:0007669"/>
    <property type="project" value="UniProtKB-SubCell"/>
</dbReference>
<dbReference type="PANTHER" id="PTHR24221:SF654">
    <property type="entry name" value="ATP-BINDING CASSETTE SUB-FAMILY B MEMBER 6"/>
    <property type="match status" value="1"/>
</dbReference>
<name>A0A6P2I5D8_9BURK</name>
<dbReference type="PROSITE" id="PS00211">
    <property type="entry name" value="ABC_TRANSPORTER_1"/>
    <property type="match status" value="1"/>
</dbReference>
<dbReference type="SUPFAM" id="SSF55874">
    <property type="entry name" value="ATPase domain of HSP90 chaperone/DNA topoisomerase II/histidine kinase"/>
    <property type="match status" value="1"/>
</dbReference>
<comment type="subcellular location">
    <subcellularLocation>
        <location evidence="1">Cell membrane</location>
        <topology evidence="1">Multi-pass membrane protein</topology>
    </subcellularLocation>
</comment>
<dbReference type="Gene3D" id="3.40.50.2300">
    <property type="match status" value="1"/>
</dbReference>
<dbReference type="AlphaFoldDB" id="A0A6P2I5D8"/>
<evidence type="ECO:0000259" key="15">
    <source>
        <dbReference type="PROSITE" id="PS50929"/>
    </source>
</evidence>
<evidence type="ECO:0000256" key="9">
    <source>
        <dbReference type="ARBA" id="ARBA00023136"/>
    </source>
</evidence>
<feature type="region of interest" description="Disordered" evidence="11">
    <location>
        <begin position="1"/>
        <end position="41"/>
    </location>
</feature>
<dbReference type="Gene3D" id="3.30.565.10">
    <property type="entry name" value="Histidine kinase-like ATPase, C-terminal domain"/>
    <property type="match status" value="1"/>
</dbReference>
<dbReference type="GeneID" id="99788272"/>
<dbReference type="SMART" id="SM00382">
    <property type="entry name" value="AAA"/>
    <property type="match status" value="1"/>
</dbReference>
<evidence type="ECO:0000256" key="1">
    <source>
        <dbReference type="ARBA" id="ARBA00004651"/>
    </source>
</evidence>
<keyword evidence="9 12" id="KW-0472">Membrane</keyword>
<keyword evidence="4" id="KW-0997">Cell inner membrane</keyword>
<dbReference type="PROSITE" id="PS50893">
    <property type="entry name" value="ABC_TRANSPORTER_2"/>
    <property type="match status" value="1"/>
</dbReference>
<evidence type="ECO:0000256" key="3">
    <source>
        <dbReference type="ARBA" id="ARBA00022475"/>
    </source>
</evidence>
<dbReference type="EMBL" id="CABVPL010000005">
    <property type="protein sequence ID" value="VWB24863.1"/>
    <property type="molecule type" value="Genomic_DNA"/>
</dbReference>